<dbReference type="GO" id="GO:0001717">
    <property type="term" value="P:conversion of seryl-tRNAsec to selenocys-tRNAsec"/>
    <property type="evidence" value="ECO:0007669"/>
    <property type="project" value="UniProtKB-UniRule"/>
</dbReference>
<dbReference type="NCBIfam" id="TIGR00474">
    <property type="entry name" value="selA"/>
    <property type="match status" value="1"/>
</dbReference>
<keyword evidence="6 8" id="KW-0711">Selenium</keyword>
<evidence type="ECO:0000313" key="11">
    <source>
        <dbReference type="EMBL" id="MCR1900240.1"/>
    </source>
</evidence>
<dbReference type="AlphaFoldDB" id="A0AAE3L053"/>
<evidence type="ECO:0000256" key="1">
    <source>
        <dbReference type="ARBA" id="ARBA00001933"/>
    </source>
</evidence>
<dbReference type="InterPro" id="IPR015421">
    <property type="entry name" value="PyrdxlP-dep_Trfase_major"/>
</dbReference>
<dbReference type="HAMAP" id="MF_00423">
    <property type="entry name" value="SelA"/>
    <property type="match status" value="1"/>
</dbReference>
<evidence type="ECO:0000256" key="8">
    <source>
        <dbReference type="HAMAP-Rule" id="MF_00423"/>
    </source>
</evidence>
<evidence type="ECO:0000256" key="9">
    <source>
        <dbReference type="PIRSR" id="PIRSR618319-50"/>
    </source>
</evidence>
<organism evidence="11 12">
    <name type="scientific">Irregularibacter muris</name>
    <dbReference type="NCBI Taxonomy" id="1796619"/>
    <lineage>
        <taxon>Bacteria</taxon>
        <taxon>Bacillati</taxon>
        <taxon>Bacillota</taxon>
        <taxon>Clostridia</taxon>
        <taxon>Eubacteriales</taxon>
        <taxon>Eubacteriaceae</taxon>
        <taxon>Irregularibacter</taxon>
    </lineage>
</organism>
<comment type="caution">
    <text evidence="11">The sequence shown here is derived from an EMBL/GenBank/DDBJ whole genome shotgun (WGS) entry which is preliminary data.</text>
</comment>
<dbReference type="GO" id="GO:0005737">
    <property type="term" value="C:cytoplasm"/>
    <property type="evidence" value="ECO:0007669"/>
    <property type="project" value="UniProtKB-SubCell"/>
</dbReference>
<evidence type="ECO:0000256" key="4">
    <source>
        <dbReference type="ARBA" id="ARBA00022898"/>
    </source>
</evidence>
<dbReference type="Pfam" id="PF03841">
    <property type="entry name" value="SelA"/>
    <property type="match status" value="1"/>
</dbReference>
<comment type="subcellular location">
    <subcellularLocation>
        <location evidence="8">Cytoplasm</location>
    </subcellularLocation>
</comment>
<dbReference type="InterPro" id="IPR015424">
    <property type="entry name" value="PyrdxlP-dep_Trfase"/>
</dbReference>
<evidence type="ECO:0000313" key="12">
    <source>
        <dbReference type="Proteomes" id="UP001205748"/>
    </source>
</evidence>
<comment type="similarity">
    <text evidence="7 8">Belongs to the SelA family.</text>
</comment>
<dbReference type="InterPro" id="IPR018319">
    <property type="entry name" value="SelA-like"/>
</dbReference>
<evidence type="ECO:0000256" key="5">
    <source>
        <dbReference type="ARBA" id="ARBA00022917"/>
    </source>
</evidence>
<feature type="domain" description="L-seryl-tRNA selenium transferase N-terminal" evidence="10">
    <location>
        <begin position="2"/>
        <end position="38"/>
    </location>
</feature>
<dbReference type="GO" id="GO:0004125">
    <property type="term" value="F:L-seryl-tRNA(Sec) selenium transferase activity"/>
    <property type="evidence" value="ECO:0007669"/>
    <property type="project" value="UniProtKB-UniRule"/>
</dbReference>
<keyword evidence="3 8" id="KW-0808">Transferase</keyword>
<comment type="catalytic activity">
    <reaction evidence="8">
        <text>L-seryl-tRNA(Sec) + selenophosphate + H(+) = L-selenocysteinyl-tRNA(Sec) + phosphate</text>
        <dbReference type="Rhea" id="RHEA:22728"/>
        <dbReference type="Rhea" id="RHEA-COMP:9742"/>
        <dbReference type="Rhea" id="RHEA-COMP:9743"/>
        <dbReference type="ChEBI" id="CHEBI:15378"/>
        <dbReference type="ChEBI" id="CHEBI:16144"/>
        <dbReference type="ChEBI" id="CHEBI:43474"/>
        <dbReference type="ChEBI" id="CHEBI:78533"/>
        <dbReference type="ChEBI" id="CHEBI:78573"/>
        <dbReference type="EC" id="2.9.1.1"/>
    </reaction>
</comment>
<gene>
    <name evidence="8 11" type="primary">selA</name>
    <name evidence="11" type="ORF">NSA47_14830</name>
</gene>
<dbReference type="Proteomes" id="UP001205748">
    <property type="component" value="Unassembled WGS sequence"/>
</dbReference>
<dbReference type="InterPro" id="IPR025862">
    <property type="entry name" value="SelA_trans_N_dom"/>
</dbReference>
<dbReference type="EC" id="2.9.1.1" evidence="8"/>
<sequence length="461" mass="51466">MIPSVDEIISLPQIKKHYENTTHHNIVECIRNVLEDSRREIIHLSDEQISQYHLSMEKILLKIDEKLIEKRTMSLRSVINATGVVLHTNLGRSPLSEEIKDALWAVASEYSTLEMDVNTGKRGSRYSHIESLICELTGAESALVVNNNAAAVTLMLSALAKDKEVIVSRGELVEIGGSFRIPEVMEQSGAALVEVGATNKTHLRDYEKAITENTGALLKVHTSNYRILGFTQLVSTEELVKLGKKYHLPSLEDVGSGVLVDLASYGLSHEPSVQSTIAAGIDVVTFSGDKLLGGPQAGIIAGKKEYIDQMKRHPLNRAFRIDKLTLAALEATLKIYQEEENVIKRIPILRMLTIDKDELYQKAQVLKEEIIRTVGKDFTVKVEQSFSQVGGGAMPLEQLPTYVVSLQSPKFTVNQLEEKLRRFKRPIFTRIHKENILLDVRTLLEGDNKNIIDALNLISNQ</sequence>
<dbReference type="Gene3D" id="3.40.640.10">
    <property type="entry name" value="Type I PLP-dependent aspartate aminotransferase-like (Major domain)"/>
    <property type="match status" value="1"/>
</dbReference>
<dbReference type="GO" id="GO:0001514">
    <property type="term" value="P:selenocysteine incorporation"/>
    <property type="evidence" value="ECO:0007669"/>
    <property type="project" value="UniProtKB-UniRule"/>
</dbReference>
<feature type="modified residue" description="N6-(pyridoxal phosphate)lysine" evidence="8 9">
    <location>
        <position position="290"/>
    </location>
</feature>
<dbReference type="SUPFAM" id="SSF53383">
    <property type="entry name" value="PLP-dependent transferases"/>
    <property type="match status" value="1"/>
</dbReference>
<dbReference type="PANTHER" id="PTHR32328:SF0">
    <property type="entry name" value="L-SERYL-TRNA(SEC) SELENIUM TRANSFERASE"/>
    <property type="match status" value="1"/>
</dbReference>
<name>A0AAE3L053_9FIRM</name>
<dbReference type="RefSeq" id="WP_257533414.1">
    <property type="nucleotide sequence ID" value="NZ_JANKAS010000023.1"/>
</dbReference>
<keyword evidence="12" id="KW-1185">Reference proteome</keyword>
<reference evidence="11" key="1">
    <citation type="submission" date="2022-07" db="EMBL/GenBank/DDBJ databases">
        <title>Enhanced cultured diversity of the mouse gut microbiota enables custom-made synthetic communities.</title>
        <authorList>
            <person name="Afrizal A."/>
        </authorList>
    </citation>
    <scope>NUCLEOTIDE SEQUENCE</scope>
    <source>
        <strain evidence="11">DSM 28593</strain>
    </source>
</reference>
<evidence type="ECO:0000256" key="2">
    <source>
        <dbReference type="ARBA" id="ARBA00022490"/>
    </source>
</evidence>
<comment type="cofactor">
    <cofactor evidence="1 8 9">
        <name>pyridoxal 5'-phosphate</name>
        <dbReference type="ChEBI" id="CHEBI:597326"/>
    </cofactor>
</comment>
<evidence type="ECO:0000256" key="6">
    <source>
        <dbReference type="ARBA" id="ARBA00023266"/>
    </source>
</evidence>
<evidence type="ECO:0000259" key="10">
    <source>
        <dbReference type="Pfam" id="PF12390"/>
    </source>
</evidence>
<dbReference type="PANTHER" id="PTHR32328">
    <property type="entry name" value="L-SERYL-TRNA(SEC) SELENIUM TRANSFERASE"/>
    <property type="match status" value="1"/>
</dbReference>
<dbReference type="Gene3D" id="3.90.1150.180">
    <property type="match status" value="1"/>
</dbReference>
<comment type="function">
    <text evidence="8">Converts seryl-tRNA(Sec) to selenocysteinyl-tRNA(Sec) required for selenoprotein biosynthesis.</text>
</comment>
<dbReference type="EMBL" id="JANKAS010000023">
    <property type="protein sequence ID" value="MCR1900240.1"/>
    <property type="molecule type" value="Genomic_DNA"/>
</dbReference>
<keyword evidence="2 8" id="KW-0963">Cytoplasm</keyword>
<evidence type="ECO:0000256" key="3">
    <source>
        <dbReference type="ARBA" id="ARBA00022679"/>
    </source>
</evidence>
<dbReference type="InterPro" id="IPR004534">
    <property type="entry name" value="SelA_trans"/>
</dbReference>
<evidence type="ECO:0000256" key="7">
    <source>
        <dbReference type="ARBA" id="ARBA00044507"/>
    </source>
</evidence>
<keyword evidence="4 8" id="KW-0663">Pyridoxal phosphate</keyword>
<dbReference type="Pfam" id="PF12390">
    <property type="entry name" value="Se-cys_synth_N"/>
    <property type="match status" value="1"/>
</dbReference>
<accession>A0AAE3L053</accession>
<keyword evidence="5 8" id="KW-0648">Protein biosynthesis</keyword>
<comment type="pathway">
    <text evidence="8">Aminoacyl-tRNA biosynthesis; selenocysteinyl-tRNA(Sec) biosynthesis; selenocysteinyl-tRNA(Sec) from L-seryl-tRNA(Sec) (bacterial route): step 1/1.</text>
</comment>
<proteinExistence type="inferred from homology"/>
<protein>
    <recommendedName>
        <fullName evidence="8">L-seryl-tRNA(Sec) selenium transferase</fullName>
        <ecNumber evidence="8">2.9.1.1</ecNumber>
    </recommendedName>
    <alternativeName>
        <fullName evidence="8">Selenocysteine synthase</fullName>
        <shortName evidence="8">Sec synthase</shortName>
    </alternativeName>
    <alternativeName>
        <fullName evidence="8">Selenocysteinyl-tRNA(Sec) synthase</fullName>
    </alternativeName>
</protein>